<dbReference type="PANTHER" id="PTHR43877">
    <property type="entry name" value="AMINOALKYLPHOSPHONATE N-ACETYLTRANSFERASE-RELATED-RELATED"/>
    <property type="match status" value="1"/>
</dbReference>
<organism evidence="4 5">
    <name type="scientific">Paenibacillus piri</name>
    <dbReference type="NCBI Taxonomy" id="2547395"/>
    <lineage>
        <taxon>Bacteria</taxon>
        <taxon>Bacillati</taxon>
        <taxon>Bacillota</taxon>
        <taxon>Bacilli</taxon>
        <taxon>Bacillales</taxon>
        <taxon>Paenibacillaceae</taxon>
        <taxon>Paenibacillus</taxon>
    </lineage>
</organism>
<dbReference type="AlphaFoldDB" id="A0A4V2ZSU2"/>
<proteinExistence type="predicted"/>
<keyword evidence="1 4" id="KW-0808">Transferase</keyword>
<comment type="caution">
    <text evidence="4">The sequence shown here is derived from an EMBL/GenBank/DDBJ whole genome shotgun (WGS) entry which is preliminary data.</text>
</comment>
<dbReference type="RefSeq" id="WP_133232849.1">
    <property type="nucleotide sequence ID" value="NZ_SMRT01000013.1"/>
</dbReference>
<gene>
    <name evidence="4" type="ORF">E1757_23890</name>
</gene>
<feature type="domain" description="N-acetyltransferase" evidence="3">
    <location>
        <begin position="10"/>
        <end position="174"/>
    </location>
</feature>
<dbReference type="PROSITE" id="PS51186">
    <property type="entry name" value="GNAT"/>
    <property type="match status" value="1"/>
</dbReference>
<accession>A0A4V2ZSU2</accession>
<dbReference type="InterPro" id="IPR000182">
    <property type="entry name" value="GNAT_dom"/>
</dbReference>
<dbReference type="Pfam" id="PF00583">
    <property type="entry name" value="Acetyltransf_1"/>
    <property type="match status" value="1"/>
</dbReference>
<evidence type="ECO:0000259" key="3">
    <source>
        <dbReference type="PROSITE" id="PS51186"/>
    </source>
</evidence>
<evidence type="ECO:0000256" key="2">
    <source>
        <dbReference type="ARBA" id="ARBA00023315"/>
    </source>
</evidence>
<dbReference type="EMBL" id="SMRT01000013">
    <property type="protein sequence ID" value="TDF94454.1"/>
    <property type="molecule type" value="Genomic_DNA"/>
</dbReference>
<protein>
    <submittedName>
        <fullName evidence="4">GNAT family N-acetyltransferase</fullName>
    </submittedName>
</protein>
<keyword evidence="2" id="KW-0012">Acyltransferase</keyword>
<dbReference type="InterPro" id="IPR050832">
    <property type="entry name" value="Bact_Acetyltransf"/>
</dbReference>
<keyword evidence="5" id="KW-1185">Reference proteome</keyword>
<dbReference type="Proteomes" id="UP000295636">
    <property type="component" value="Unassembled WGS sequence"/>
</dbReference>
<dbReference type="CDD" id="cd04301">
    <property type="entry name" value="NAT_SF"/>
    <property type="match status" value="1"/>
</dbReference>
<dbReference type="InterPro" id="IPR016181">
    <property type="entry name" value="Acyl_CoA_acyltransferase"/>
</dbReference>
<dbReference type="GO" id="GO:0016747">
    <property type="term" value="F:acyltransferase activity, transferring groups other than amino-acyl groups"/>
    <property type="evidence" value="ECO:0007669"/>
    <property type="project" value="InterPro"/>
</dbReference>
<dbReference type="OrthoDB" id="3389160at2"/>
<evidence type="ECO:0000313" key="4">
    <source>
        <dbReference type="EMBL" id="TDF94454.1"/>
    </source>
</evidence>
<dbReference type="SUPFAM" id="SSF55729">
    <property type="entry name" value="Acyl-CoA N-acyltransferases (Nat)"/>
    <property type="match status" value="1"/>
</dbReference>
<evidence type="ECO:0000313" key="5">
    <source>
        <dbReference type="Proteomes" id="UP000295636"/>
    </source>
</evidence>
<reference evidence="4 5" key="1">
    <citation type="submission" date="2019-03" db="EMBL/GenBank/DDBJ databases">
        <title>This is whole genome sequence of Paenibacillus sp MS74 strain.</title>
        <authorList>
            <person name="Trinh H.N."/>
        </authorList>
    </citation>
    <scope>NUCLEOTIDE SEQUENCE [LARGE SCALE GENOMIC DNA]</scope>
    <source>
        <strain evidence="4 5">MS74</strain>
    </source>
</reference>
<name>A0A4V2ZSU2_9BACL</name>
<dbReference type="Gene3D" id="3.40.630.30">
    <property type="match status" value="1"/>
</dbReference>
<sequence>MEVVEVDRGMHIEQLSSIGEHKEELSKLLIRVVEDGASIGFLPPLHAAEANSYWENVLQPEVVLYVARLHHRIVGTVQLQLCIKPNGSHRAEIAKLMTHPDYRRSGIGRSLMHTVEERALQEGRSLLVLDTREGDPSNRLYASLGFIQAGRIPNYALSANGELHATILYYKYADSPSSAASASLD</sequence>
<evidence type="ECO:0000256" key="1">
    <source>
        <dbReference type="ARBA" id="ARBA00022679"/>
    </source>
</evidence>